<evidence type="ECO:0000259" key="4">
    <source>
        <dbReference type="PROSITE" id="PS50112"/>
    </source>
</evidence>
<dbReference type="PROSITE" id="PS50113">
    <property type="entry name" value="PAC"/>
    <property type="match status" value="2"/>
</dbReference>
<dbReference type="SUPFAM" id="SSF55073">
    <property type="entry name" value="Nucleotide cyclase"/>
    <property type="match status" value="1"/>
</dbReference>
<dbReference type="GO" id="GO:0007165">
    <property type="term" value="P:signal transduction"/>
    <property type="evidence" value="ECO:0007669"/>
    <property type="project" value="InterPro"/>
</dbReference>
<dbReference type="Pfam" id="PF00989">
    <property type="entry name" value="PAS"/>
    <property type="match status" value="1"/>
</dbReference>
<dbReference type="PROSITE" id="PS50885">
    <property type="entry name" value="HAMP"/>
    <property type="match status" value="1"/>
</dbReference>
<dbReference type="InterPro" id="IPR000160">
    <property type="entry name" value="GGDEF_dom"/>
</dbReference>
<dbReference type="Pfam" id="PF13426">
    <property type="entry name" value="PAS_9"/>
    <property type="match status" value="1"/>
</dbReference>
<dbReference type="InterPro" id="IPR000014">
    <property type="entry name" value="PAS"/>
</dbReference>
<evidence type="ECO:0000256" key="1">
    <source>
        <dbReference type="ARBA" id="ARBA00012528"/>
    </source>
</evidence>
<evidence type="ECO:0000259" key="6">
    <source>
        <dbReference type="PROSITE" id="PS50885"/>
    </source>
</evidence>
<dbReference type="CDD" id="cd06225">
    <property type="entry name" value="HAMP"/>
    <property type="match status" value="1"/>
</dbReference>
<dbReference type="Gene3D" id="3.30.450.20">
    <property type="entry name" value="PAS domain"/>
    <property type="match status" value="3"/>
</dbReference>
<evidence type="ECO:0000256" key="3">
    <source>
        <dbReference type="SAM" id="Phobius"/>
    </source>
</evidence>
<dbReference type="EC" id="2.7.7.65" evidence="1"/>
<dbReference type="InterPro" id="IPR013767">
    <property type="entry name" value="PAS_fold"/>
</dbReference>
<feature type="domain" description="PAS" evidence="4">
    <location>
        <begin position="375"/>
        <end position="448"/>
    </location>
</feature>
<dbReference type="PROSITE" id="PS51257">
    <property type="entry name" value="PROKAR_LIPOPROTEIN"/>
    <property type="match status" value="1"/>
</dbReference>
<evidence type="ECO:0000313" key="8">
    <source>
        <dbReference type="EMBL" id="BEQ16390.1"/>
    </source>
</evidence>
<keyword evidence="9" id="KW-1185">Reference proteome</keyword>
<comment type="catalytic activity">
    <reaction evidence="2">
        <text>2 GTP = 3',3'-c-di-GMP + 2 diphosphate</text>
        <dbReference type="Rhea" id="RHEA:24898"/>
        <dbReference type="ChEBI" id="CHEBI:33019"/>
        <dbReference type="ChEBI" id="CHEBI:37565"/>
        <dbReference type="ChEBI" id="CHEBI:58805"/>
        <dbReference type="EC" id="2.7.7.65"/>
    </reaction>
</comment>
<dbReference type="PANTHER" id="PTHR45138">
    <property type="entry name" value="REGULATORY COMPONENTS OF SENSORY TRANSDUCTION SYSTEM"/>
    <property type="match status" value="1"/>
</dbReference>
<evidence type="ECO:0000256" key="2">
    <source>
        <dbReference type="ARBA" id="ARBA00034247"/>
    </source>
</evidence>
<dbReference type="InterPro" id="IPR029787">
    <property type="entry name" value="Nucleotide_cyclase"/>
</dbReference>
<dbReference type="Pfam" id="PF00990">
    <property type="entry name" value="GGDEF"/>
    <property type="match status" value="1"/>
</dbReference>
<dbReference type="PROSITE" id="PS50112">
    <property type="entry name" value="PAS"/>
    <property type="match status" value="3"/>
</dbReference>
<dbReference type="Gene3D" id="6.10.340.10">
    <property type="match status" value="1"/>
</dbReference>
<keyword evidence="3" id="KW-1133">Transmembrane helix</keyword>
<evidence type="ECO:0000259" key="7">
    <source>
        <dbReference type="PROSITE" id="PS50887"/>
    </source>
</evidence>
<feature type="domain" description="PAC" evidence="5">
    <location>
        <begin position="602"/>
        <end position="654"/>
    </location>
</feature>
<feature type="domain" description="HAMP" evidence="6">
    <location>
        <begin position="197"/>
        <end position="248"/>
    </location>
</feature>
<dbReference type="InterPro" id="IPR000700">
    <property type="entry name" value="PAS-assoc_C"/>
</dbReference>
<dbReference type="KEGG" id="dmp:FAK_34560"/>
<dbReference type="InterPro" id="IPR013655">
    <property type="entry name" value="PAS_fold_3"/>
</dbReference>
<dbReference type="Proteomes" id="UP001366166">
    <property type="component" value="Chromosome"/>
</dbReference>
<dbReference type="AlphaFoldDB" id="A0AAU9EY03"/>
<dbReference type="GO" id="GO:0006355">
    <property type="term" value="P:regulation of DNA-templated transcription"/>
    <property type="evidence" value="ECO:0007669"/>
    <property type="project" value="InterPro"/>
</dbReference>
<dbReference type="InterPro" id="IPR050469">
    <property type="entry name" value="Diguanylate_Cyclase"/>
</dbReference>
<dbReference type="GO" id="GO:0052621">
    <property type="term" value="F:diguanylate cyclase activity"/>
    <property type="evidence" value="ECO:0007669"/>
    <property type="project" value="UniProtKB-EC"/>
</dbReference>
<reference evidence="9" key="1">
    <citation type="journal article" date="2023" name="Arch. Microbiol.">
        <title>Desulfoferula mesophilus gen. nov. sp. nov., a mesophilic sulfate-reducing bacterium isolated from a brackish lake sediment.</title>
        <authorList>
            <person name="Watanabe T."/>
            <person name="Yabe T."/>
            <person name="Tsuji J.M."/>
            <person name="Fukui M."/>
        </authorList>
    </citation>
    <scope>NUCLEOTIDE SEQUENCE [LARGE SCALE GENOMIC DNA]</scope>
    <source>
        <strain evidence="9">12FAK</strain>
    </source>
</reference>
<feature type="domain" description="PAC" evidence="5">
    <location>
        <begin position="453"/>
        <end position="505"/>
    </location>
</feature>
<evidence type="ECO:0000313" key="9">
    <source>
        <dbReference type="Proteomes" id="UP001366166"/>
    </source>
</evidence>
<organism evidence="8 9">
    <name type="scientific">Desulfoferula mesophila</name>
    <dbReference type="NCBI Taxonomy" id="3058419"/>
    <lineage>
        <taxon>Bacteria</taxon>
        <taxon>Pseudomonadati</taxon>
        <taxon>Thermodesulfobacteriota</taxon>
        <taxon>Desulfarculia</taxon>
        <taxon>Desulfarculales</taxon>
        <taxon>Desulfarculaceae</taxon>
        <taxon>Desulfoferula</taxon>
    </lineage>
</organism>
<dbReference type="FunFam" id="3.30.70.270:FF:000001">
    <property type="entry name" value="Diguanylate cyclase domain protein"/>
    <property type="match status" value="1"/>
</dbReference>
<dbReference type="EMBL" id="AP028679">
    <property type="protein sequence ID" value="BEQ16390.1"/>
    <property type="molecule type" value="Genomic_DNA"/>
</dbReference>
<keyword evidence="3" id="KW-0472">Membrane</keyword>
<sequence>MADKHPKNPWRDSVGAKLAGVLVLATAACFLLIAGVHQWFFHHSTQNYPGPHLASHMGQMVALANRSGGSPPDPDKILAELNKALVTAHHADEALLIFAVDSRGELAGVPIGDRDLLPPPAVLKQIAGFDQGMLELTGRGGRAVSLTYERLSGSDWVLAVASAREAPANLGQWPLFLLTALLVAVAVTLTALWWSRRFLTRPLRLLTQEAEKAAQGLVPPAALERSDELGRLSVALASLTKSAKDMVLKARQEQHRFQELFSQTKDGAFIVDEQGRLHSVNSALLNMFGAKRREELLGRECVGLLFADPEEGQLYLNSLETQGYVQDFPATMRRLGGSNFEALITATWADKGQARFGLMRDVTQLRADQMALHESEARYRRLVDNAPDMIYRYSLDRDCFDYISSAAQDITGYSVRQIMRNDPSLLKVVHPRHRDMVRAHFREAMNGRSSPVTELEFMIVDAEGRVRWLREKSILLRDELDKPLALEGIATDITEHILLEQELKRGQQMVENTLQGLPTPVMVLDRDHKVVHWNRAMEGITGYRAADMVGTNRQWEPFYLTPRSVLADLVLDEIEVESQTGKSRNEYMDISVKKSTLVDGGLEGEGFFPKLKPDGRQLYFLAAPIRDSEGNILRAVETLVDLSDKRHLEQELRRLSVTDSLTGLYNQRFFYATLPREMQTGNRYGHSFSVLMVDIDFFKTYNDRFGHLAGDRALVRFAQALRRCVREMDLPCRYGGEEFAVLLPRSTMSEALVVAERLRAEVARLDFWPGDEDSERDGQREKVRLTVSVGVATLGPDESPQEAVGRADNALYAAKQAGRNLVAADLREGGIDVLPRGSHMLTPKN</sequence>
<dbReference type="SUPFAM" id="SSF55785">
    <property type="entry name" value="PYP-like sensor domain (PAS domain)"/>
    <property type="match status" value="3"/>
</dbReference>
<dbReference type="InterPro" id="IPR035965">
    <property type="entry name" value="PAS-like_dom_sf"/>
</dbReference>
<dbReference type="InterPro" id="IPR003660">
    <property type="entry name" value="HAMP_dom"/>
</dbReference>
<feature type="domain" description="PAS" evidence="4">
    <location>
        <begin position="253"/>
        <end position="294"/>
    </location>
</feature>
<dbReference type="Pfam" id="PF08447">
    <property type="entry name" value="PAS_3"/>
    <property type="match status" value="1"/>
</dbReference>
<name>A0AAU9EY03_9BACT</name>
<dbReference type="CDD" id="cd01949">
    <property type="entry name" value="GGDEF"/>
    <property type="match status" value="1"/>
</dbReference>
<dbReference type="SMART" id="SM00267">
    <property type="entry name" value="GGDEF"/>
    <property type="match status" value="1"/>
</dbReference>
<feature type="domain" description="GGDEF" evidence="7">
    <location>
        <begin position="686"/>
        <end position="827"/>
    </location>
</feature>
<keyword evidence="3" id="KW-0812">Transmembrane</keyword>
<accession>A0AAU9EY03</accession>
<dbReference type="NCBIfam" id="TIGR00254">
    <property type="entry name" value="GGDEF"/>
    <property type="match status" value="1"/>
</dbReference>
<dbReference type="SMART" id="SM00091">
    <property type="entry name" value="PAS"/>
    <property type="match status" value="3"/>
</dbReference>
<feature type="domain" description="PAS" evidence="4">
    <location>
        <begin position="506"/>
        <end position="552"/>
    </location>
</feature>
<evidence type="ECO:0000259" key="5">
    <source>
        <dbReference type="PROSITE" id="PS50113"/>
    </source>
</evidence>
<dbReference type="GO" id="GO:0016020">
    <property type="term" value="C:membrane"/>
    <property type="evidence" value="ECO:0007669"/>
    <property type="project" value="InterPro"/>
</dbReference>
<proteinExistence type="predicted"/>
<dbReference type="CDD" id="cd00130">
    <property type="entry name" value="PAS"/>
    <property type="match status" value="3"/>
</dbReference>
<feature type="transmembrane region" description="Helical" evidence="3">
    <location>
        <begin position="173"/>
        <end position="194"/>
    </location>
</feature>
<dbReference type="Gene3D" id="3.30.70.270">
    <property type="match status" value="1"/>
</dbReference>
<dbReference type="NCBIfam" id="TIGR00229">
    <property type="entry name" value="sensory_box"/>
    <property type="match status" value="2"/>
</dbReference>
<gene>
    <name evidence="8" type="ORF">FAK_34560</name>
</gene>
<dbReference type="PANTHER" id="PTHR45138:SF9">
    <property type="entry name" value="DIGUANYLATE CYCLASE DGCM-RELATED"/>
    <property type="match status" value="1"/>
</dbReference>
<dbReference type="InterPro" id="IPR043128">
    <property type="entry name" value="Rev_trsase/Diguanyl_cyclase"/>
</dbReference>
<feature type="transmembrane region" description="Helical" evidence="3">
    <location>
        <begin position="21"/>
        <end position="41"/>
    </location>
</feature>
<protein>
    <recommendedName>
        <fullName evidence="1">diguanylate cyclase</fullName>
        <ecNumber evidence="1">2.7.7.65</ecNumber>
    </recommendedName>
</protein>
<dbReference type="PROSITE" id="PS50887">
    <property type="entry name" value="GGDEF"/>
    <property type="match status" value="1"/>
</dbReference>